<comment type="caution">
    <text evidence="1">The sequence shown here is derived from an EMBL/GenBank/DDBJ whole genome shotgun (WGS) entry which is preliminary data.</text>
</comment>
<keyword evidence="2" id="KW-1185">Reference proteome</keyword>
<evidence type="ECO:0000313" key="1">
    <source>
        <dbReference type="EMBL" id="PON26856.1"/>
    </source>
</evidence>
<name>A0A2P4ZRC8_9HYPO</name>
<dbReference type="EMBL" id="JPDN02000012">
    <property type="protein sequence ID" value="PON26856.1"/>
    <property type="molecule type" value="Genomic_DNA"/>
</dbReference>
<evidence type="ECO:0000313" key="2">
    <source>
        <dbReference type="Proteomes" id="UP000054821"/>
    </source>
</evidence>
<accession>A0A2P4ZRC8</accession>
<reference evidence="1 2" key="1">
    <citation type="journal article" date="2016" name="Genome Announc.">
        <title>Draft Whole-Genome Sequence of Trichoderma gamsii T6085, a Promising Biocontrol Agent of Fusarium Head Blight on Wheat.</title>
        <authorList>
            <person name="Baroncelli R."/>
            <person name="Zapparata A."/>
            <person name="Piaggeschi G."/>
            <person name="Sarrocco S."/>
            <person name="Vannacci G."/>
        </authorList>
    </citation>
    <scope>NUCLEOTIDE SEQUENCE [LARGE SCALE GENOMIC DNA]</scope>
    <source>
        <strain evidence="1 2">T6085</strain>
    </source>
</reference>
<dbReference type="RefSeq" id="XP_024405872.1">
    <property type="nucleotide sequence ID" value="XM_024549408.1"/>
</dbReference>
<proteinExistence type="predicted"/>
<dbReference type="GeneID" id="36347510"/>
<protein>
    <submittedName>
        <fullName evidence="1">Uncharacterized protein</fullName>
    </submittedName>
</protein>
<organism evidence="1 2">
    <name type="scientific">Trichoderma gamsii</name>
    <dbReference type="NCBI Taxonomy" id="398673"/>
    <lineage>
        <taxon>Eukaryota</taxon>
        <taxon>Fungi</taxon>
        <taxon>Dikarya</taxon>
        <taxon>Ascomycota</taxon>
        <taxon>Pezizomycotina</taxon>
        <taxon>Sordariomycetes</taxon>
        <taxon>Hypocreomycetidae</taxon>
        <taxon>Hypocreales</taxon>
        <taxon>Hypocreaceae</taxon>
        <taxon>Trichoderma</taxon>
    </lineage>
</organism>
<dbReference type="Proteomes" id="UP000054821">
    <property type="component" value="Unassembled WGS sequence"/>
</dbReference>
<dbReference type="AlphaFoldDB" id="A0A2P4ZRC8"/>
<sequence length="42" mass="4957">MGEAYTWAVYLASRCRLFLRSNELFPMALKAANRLFLESWTE</sequence>
<gene>
    <name evidence="1" type="ORF">TGAM01_v204357</name>
</gene>